<evidence type="ECO:0000256" key="1">
    <source>
        <dbReference type="SAM" id="MobiDB-lite"/>
    </source>
</evidence>
<reference evidence="2 3" key="1">
    <citation type="journal article" date="2007" name="Nature">
        <title>Evolution of genes and genomes on the Drosophila phylogeny.</title>
        <authorList>
            <consortium name="Drosophila 12 Genomes Consortium"/>
            <person name="Clark A.G."/>
            <person name="Eisen M.B."/>
            <person name="Smith D.R."/>
            <person name="Bergman C.M."/>
            <person name="Oliver B."/>
            <person name="Markow T.A."/>
            <person name="Kaufman T.C."/>
            <person name="Kellis M."/>
            <person name="Gelbart W."/>
            <person name="Iyer V.N."/>
            <person name="Pollard D.A."/>
            <person name="Sackton T.B."/>
            <person name="Larracuente A.M."/>
            <person name="Singh N.D."/>
            <person name="Abad J.P."/>
            <person name="Abt D.N."/>
            <person name="Adryan B."/>
            <person name="Aguade M."/>
            <person name="Akashi H."/>
            <person name="Anderson W.W."/>
            <person name="Aquadro C.F."/>
            <person name="Ardell D.H."/>
            <person name="Arguello R."/>
            <person name="Artieri C.G."/>
            <person name="Barbash D.A."/>
            <person name="Barker D."/>
            <person name="Barsanti P."/>
            <person name="Batterham P."/>
            <person name="Batzoglou S."/>
            <person name="Begun D."/>
            <person name="Bhutkar A."/>
            <person name="Blanco E."/>
            <person name="Bosak S.A."/>
            <person name="Bradley R.K."/>
            <person name="Brand A.D."/>
            <person name="Brent M.R."/>
            <person name="Brooks A.N."/>
            <person name="Brown R.H."/>
            <person name="Butlin R.K."/>
            <person name="Caggese C."/>
            <person name="Calvi B.R."/>
            <person name="Bernardo de Carvalho A."/>
            <person name="Caspi A."/>
            <person name="Castrezana S."/>
            <person name="Celniker S.E."/>
            <person name="Chang J.L."/>
            <person name="Chapple C."/>
            <person name="Chatterji S."/>
            <person name="Chinwalla A."/>
            <person name="Civetta A."/>
            <person name="Clifton S.W."/>
            <person name="Comeron J.M."/>
            <person name="Costello J.C."/>
            <person name="Coyne J.A."/>
            <person name="Daub J."/>
            <person name="David R.G."/>
            <person name="Delcher A.L."/>
            <person name="Delehaunty K."/>
            <person name="Do C.B."/>
            <person name="Ebling H."/>
            <person name="Edwards K."/>
            <person name="Eickbush T."/>
            <person name="Evans J.D."/>
            <person name="Filipski A."/>
            <person name="Findeiss S."/>
            <person name="Freyhult E."/>
            <person name="Fulton L."/>
            <person name="Fulton R."/>
            <person name="Garcia A.C."/>
            <person name="Gardiner A."/>
            <person name="Garfield D.A."/>
            <person name="Garvin B.E."/>
            <person name="Gibson G."/>
            <person name="Gilbert D."/>
            <person name="Gnerre S."/>
            <person name="Godfrey J."/>
            <person name="Good R."/>
            <person name="Gotea V."/>
            <person name="Gravely B."/>
            <person name="Greenberg A.J."/>
            <person name="Griffiths-Jones S."/>
            <person name="Gross S."/>
            <person name="Guigo R."/>
            <person name="Gustafson E.A."/>
            <person name="Haerty W."/>
            <person name="Hahn M.W."/>
            <person name="Halligan D.L."/>
            <person name="Halpern A.L."/>
            <person name="Halter G.M."/>
            <person name="Han M.V."/>
            <person name="Heger A."/>
            <person name="Hillier L."/>
            <person name="Hinrichs A.S."/>
            <person name="Holmes I."/>
            <person name="Hoskins R.A."/>
            <person name="Hubisz M.J."/>
            <person name="Hultmark D."/>
            <person name="Huntley M.A."/>
            <person name="Jaffe D.B."/>
            <person name="Jagadeeshan S."/>
            <person name="Jeck W.R."/>
            <person name="Johnson J."/>
            <person name="Jones C.D."/>
            <person name="Jordan W.C."/>
            <person name="Karpen G.H."/>
            <person name="Kataoka E."/>
            <person name="Keightley P.D."/>
            <person name="Kheradpour P."/>
            <person name="Kirkness E.F."/>
            <person name="Koerich L.B."/>
            <person name="Kristiansen K."/>
            <person name="Kudrna D."/>
            <person name="Kulathinal R.J."/>
            <person name="Kumar S."/>
            <person name="Kwok R."/>
            <person name="Lander E."/>
            <person name="Langley C.H."/>
            <person name="Lapoint R."/>
            <person name="Lazzaro B.P."/>
            <person name="Lee S.J."/>
            <person name="Levesque L."/>
            <person name="Li R."/>
            <person name="Lin C.F."/>
            <person name="Lin M.F."/>
            <person name="Lindblad-Toh K."/>
            <person name="Llopart A."/>
            <person name="Long M."/>
            <person name="Low L."/>
            <person name="Lozovsky E."/>
            <person name="Lu J."/>
            <person name="Luo M."/>
            <person name="Machado C.A."/>
            <person name="Makalowski W."/>
            <person name="Marzo M."/>
            <person name="Matsuda M."/>
            <person name="Matzkin L."/>
            <person name="McAllister B."/>
            <person name="McBride C.S."/>
            <person name="McKernan B."/>
            <person name="McKernan K."/>
            <person name="Mendez-Lago M."/>
            <person name="Minx P."/>
            <person name="Mollenhauer M.U."/>
            <person name="Montooth K."/>
            <person name="Mount S.M."/>
            <person name="Mu X."/>
            <person name="Myers E."/>
            <person name="Negre B."/>
            <person name="Newfeld S."/>
            <person name="Nielsen R."/>
            <person name="Noor M.A."/>
            <person name="O'Grady P."/>
            <person name="Pachter L."/>
            <person name="Papaceit M."/>
            <person name="Parisi M.J."/>
            <person name="Parisi M."/>
            <person name="Parts L."/>
            <person name="Pedersen J.S."/>
            <person name="Pesole G."/>
            <person name="Phillippy A.M."/>
            <person name="Ponting C.P."/>
            <person name="Pop M."/>
            <person name="Porcelli D."/>
            <person name="Powell J.R."/>
            <person name="Prohaska S."/>
            <person name="Pruitt K."/>
            <person name="Puig M."/>
            <person name="Quesneville H."/>
            <person name="Ram K.R."/>
            <person name="Rand D."/>
            <person name="Rasmussen M.D."/>
            <person name="Reed L.K."/>
            <person name="Reenan R."/>
            <person name="Reily A."/>
            <person name="Remington K.A."/>
            <person name="Rieger T.T."/>
            <person name="Ritchie M.G."/>
            <person name="Robin C."/>
            <person name="Rogers Y.H."/>
            <person name="Rohde C."/>
            <person name="Rozas J."/>
            <person name="Rubenfield M.J."/>
            <person name="Ruiz A."/>
            <person name="Russo S."/>
            <person name="Salzberg S.L."/>
            <person name="Sanchez-Gracia A."/>
            <person name="Saranga D.J."/>
            <person name="Sato H."/>
            <person name="Schaeffer S.W."/>
            <person name="Schatz M.C."/>
            <person name="Schlenke T."/>
            <person name="Schwartz R."/>
            <person name="Segarra C."/>
            <person name="Singh R.S."/>
            <person name="Sirot L."/>
            <person name="Sirota M."/>
            <person name="Sisneros N.B."/>
            <person name="Smith C.D."/>
            <person name="Smith T.F."/>
            <person name="Spieth J."/>
            <person name="Stage D.E."/>
            <person name="Stark A."/>
            <person name="Stephan W."/>
            <person name="Strausberg R.L."/>
            <person name="Strempel S."/>
            <person name="Sturgill D."/>
            <person name="Sutton G."/>
            <person name="Sutton G.G."/>
            <person name="Tao W."/>
            <person name="Teichmann S."/>
            <person name="Tobari Y.N."/>
            <person name="Tomimura Y."/>
            <person name="Tsolas J.M."/>
            <person name="Valente V.L."/>
            <person name="Venter E."/>
            <person name="Venter J.C."/>
            <person name="Vicario S."/>
            <person name="Vieira F.G."/>
            <person name="Vilella A.J."/>
            <person name="Villasante A."/>
            <person name="Walenz B."/>
            <person name="Wang J."/>
            <person name="Wasserman M."/>
            <person name="Watts T."/>
            <person name="Wilson D."/>
            <person name="Wilson R.K."/>
            <person name="Wing R.A."/>
            <person name="Wolfner M.F."/>
            <person name="Wong A."/>
            <person name="Wong G.K."/>
            <person name="Wu C.I."/>
            <person name="Wu G."/>
            <person name="Yamamoto D."/>
            <person name="Yang H.P."/>
            <person name="Yang S.P."/>
            <person name="Yorke J.A."/>
            <person name="Yoshida K."/>
            <person name="Zdobnov E."/>
            <person name="Zhang P."/>
            <person name="Zhang Y."/>
            <person name="Zimin A.V."/>
            <person name="Baldwin J."/>
            <person name="Abdouelleil A."/>
            <person name="Abdulkadir J."/>
            <person name="Abebe A."/>
            <person name="Abera B."/>
            <person name="Abreu J."/>
            <person name="Acer S.C."/>
            <person name="Aftuck L."/>
            <person name="Alexander A."/>
            <person name="An P."/>
            <person name="Anderson E."/>
            <person name="Anderson S."/>
            <person name="Arachi H."/>
            <person name="Azer M."/>
            <person name="Bachantsang P."/>
            <person name="Barry A."/>
            <person name="Bayul T."/>
            <person name="Berlin A."/>
            <person name="Bessette D."/>
            <person name="Bloom T."/>
            <person name="Blye J."/>
            <person name="Boguslavskiy L."/>
            <person name="Bonnet C."/>
            <person name="Boukhgalter B."/>
            <person name="Bourzgui I."/>
            <person name="Brown A."/>
            <person name="Cahill P."/>
            <person name="Channer S."/>
            <person name="Cheshatsang Y."/>
            <person name="Chuda L."/>
            <person name="Citroen M."/>
            <person name="Collymore A."/>
            <person name="Cooke P."/>
            <person name="Costello M."/>
            <person name="D'Aco K."/>
            <person name="Daza R."/>
            <person name="De Haan G."/>
            <person name="DeGray S."/>
            <person name="DeMaso C."/>
            <person name="Dhargay N."/>
            <person name="Dooley K."/>
            <person name="Dooley E."/>
            <person name="Doricent M."/>
            <person name="Dorje P."/>
            <person name="Dorjee K."/>
            <person name="Dupes A."/>
            <person name="Elong R."/>
            <person name="Falk J."/>
            <person name="Farina A."/>
            <person name="Faro S."/>
            <person name="Ferguson D."/>
            <person name="Fisher S."/>
            <person name="Foley C.D."/>
            <person name="Franke A."/>
            <person name="Friedrich D."/>
            <person name="Gadbois L."/>
            <person name="Gearin G."/>
            <person name="Gearin C.R."/>
            <person name="Giannoukos G."/>
            <person name="Goode T."/>
            <person name="Graham J."/>
            <person name="Grandbois E."/>
            <person name="Grewal S."/>
            <person name="Gyaltsen K."/>
            <person name="Hafez N."/>
            <person name="Hagos B."/>
            <person name="Hall J."/>
            <person name="Henson C."/>
            <person name="Hollinger A."/>
            <person name="Honan T."/>
            <person name="Huard M.D."/>
            <person name="Hughes L."/>
            <person name="Hurhula B."/>
            <person name="Husby M.E."/>
            <person name="Kamat A."/>
            <person name="Kanga B."/>
            <person name="Kashin S."/>
            <person name="Khazanovich D."/>
            <person name="Kisner P."/>
            <person name="Lance K."/>
            <person name="Lara M."/>
            <person name="Lee W."/>
            <person name="Lennon N."/>
            <person name="Letendre F."/>
            <person name="LeVine R."/>
            <person name="Lipovsky A."/>
            <person name="Liu X."/>
            <person name="Liu J."/>
            <person name="Liu S."/>
            <person name="Lokyitsang T."/>
            <person name="Lokyitsang Y."/>
            <person name="Lubonja R."/>
            <person name="Lui A."/>
            <person name="MacDonald P."/>
            <person name="Magnisalis V."/>
            <person name="Maru K."/>
            <person name="Matthews C."/>
            <person name="McCusker W."/>
            <person name="McDonough S."/>
            <person name="Mehta T."/>
            <person name="Meldrim J."/>
            <person name="Meneus L."/>
            <person name="Mihai O."/>
            <person name="Mihalev A."/>
            <person name="Mihova T."/>
            <person name="Mittelman R."/>
            <person name="Mlenga V."/>
            <person name="Montmayeur A."/>
            <person name="Mulrain L."/>
            <person name="Navidi A."/>
            <person name="Naylor J."/>
            <person name="Negash T."/>
            <person name="Nguyen T."/>
            <person name="Nguyen N."/>
            <person name="Nicol R."/>
            <person name="Norbu C."/>
            <person name="Norbu N."/>
            <person name="Novod N."/>
            <person name="O'Neill B."/>
            <person name="Osman S."/>
            <person name="Markiewicz E."/>
            <person name="Oyono O.L."/>
            <person name="Patti C."/>
            <person name="Phunkhang P."/>
            <person name="Pierre F."/>
            <person name="Priest M."/>
            <person name="Raghuraman S."/>
            <person name="Rege F."/>
            <person name="Reyes R."/>
            <person name="Rise C."/>
            <person name="Rogov P."/>
            <person name="Ross K."/>
            <person name="Ryan E."/>
            <person name="Settipalli S."/>
            <person name="Shea T."/>
            <person name="Sherpa N."/>
            <person name="Shi L."/>
            <person name="Shih D."/>
            <person name="Sparrow T."/>
            <person name="Spaulding J."/>
            <person name="Stalker J."/>
            <person name="Stange-Thomann N."/>
            <person name="Stavropoulos S."/>
            <person name="Stone C."/>
            <person name="Strader C."/>
            <person name="Tesfaye S."/>
            <person name="Thomson T."/>
            <person name="Thoulutsang Y."/>
            <person name="Thoulutsang D."/>
            <person name="Topham K."/>
            <person name="Topping I."/>
            <person name="Tsamla T."/>
            <person name="Vassiliev H."/>
            <person name="Vo A."/>
            <person name="Wangchuk T."/>
            <person name="Wangdi T."/>
            <person name="Weiand M."/>
            <person name="Wilkinson J."/>
            <person name="Wilson A."/>
            <person name="Yadav S."/>
            <person name="Young G."/>
            <person name="Yu Q."/>
            <person name="Zembek L."/>
            <person name="Zhong D."/>
            <person name="Zimmer A."/>
            <person name="Zwirko Z."/>
            <person name="Jaffe D.B."/>
            <person name="Alvarez P."/>
            <person name="Brockman W."/>
            <person name="Butler J."/>
            <person name="Chin C."/>
            <person name="Gnerre S."/>
            <person name="Grabherr M."/>
            <person name="Kleber M."/>
            <person name="Mauceli E."/>
            <person name="MacCallum I."/>
        </authorList>
    </citation>
    <scope>NUCLEOTIDE SEQUENCE [LARGE SCALE GENOMIC DNA]</scope>
    <source>
        <strain evidence="3">white501</strain>
    </source>
</reference>
<feature type="compositionally biased region" description="Low complexity" evidence="1">
    <location>
        <begin position="33"/>
        <end position="44"/>
    </location>
</feature>
<dbReference type="PhylomeDB" id="B4QKZ9"/>
<dbReference type="Proteomes" id="UP000000304">
    <property type="component" value="Chromosome 3L"/>
</dbReference>
<feature type="region of interest" description="Disordered" evidence="1">
    <location>
        <begin position="87"/>
        <end position="131"/>
    </location>
</feature>
<feature type="compositionally biased region" description="Polar residues" evidence="1">
    <location>
        <begin position="1"/>
        <end position="13"/>
    </location>
</feature>
<feature type="region of interest" description="Disordered" evidence="1">
    <location>
        <begin position="208"/>
        <end position="251"/>
    </location>
</feature>
<sequence>MNSPQLAPTTAQSHHAESADQTAPPGNKYAPGRRLAARQTLRLAIPKAQPGDPLNHPTSVGGLFRPSPSQLPPAPILKRVPTVSGGCSGIPKSASPLESHHLPNVTPTTAHTRLGYGMQGAGGGSGCSSASSASNFLGVRKPSLTLNSSDIRNNNDLFAFPKDMSPVMSEHCHSPMFTDLSSANSNGSPTHHQQLGRLFSLSPSSIRSYGNEEQQYSRETRNDKSPPRSGRKSNRIRTKSSGSGDGRGTFRLASVRRLSLRDNPKKAIKTPLDNPSIATVEQTFRELTKRADLDSSMKVNAQLMPTVKQWK</sequence>
<feature type="region of interest" description="Disordered" evidence="1">
    <location>
        <begin position="1"/>
        <end position="75"/>
    </location>
</feature>
<feature type="compositionally biased region" description="Gly residues" evidence="1">
    <location>
        <begin position="117"/>
        <end position="126"/>
    </location>
</feature>
<accession>B4QKZ9</accession>
<feature type="compositionally biased region" description="Basic and acidic residues" evidence="1">
    <location>
        <begin position="215"/>
        <end position="226"/>
    </location>
</feature>
<dbReference type="OMA" id="CENADAC"/>
<dbReference type="AlphaFoldDB" id="B4QKZ9"/>
<keyword evidence="3" id="KW-1185">Reference proteome</keyword>
<proteinExistence type="predicted"/>
<protein>
    <submittedName>
        <fullName evidence="2">GD14048</fullName>
    </submittedName>
</protein>
<dbReference type="OrthoDB" id="202764at2759"/>
<evidence type="ECO:0000313" key="3">
    <source>
        <dbReference type="Proteomes" id="UP000000304"/>
    </source>
</evidence>
<organism evidence="2 3">
    <name type="scientific">Drosophila simulans</name>
    <name type="common">Fruit fly</name>
    <dbReference type="NCBI Taxonomy" id="7240"/>
    <lineage>
        <taxon>Eukaryota</taxon>
        <taxon>Metazoa</taxon>
        <taxon>Ecdysozoa</taxon>
        <taxon>Arthropoda</taxon>
        <taxon>Hexapoda</taxon>
        <taxon>Insecta</taxon>
        <taxon>Pterygota</taxon>
        <taxon>Neoptera</taxon>
        <taxon>Endopterygota</taxon>
        <taxon>Diptera</taxon>
        <taxon>Brachycera</taxon>
        <taxon>Muscomorpha</taxon>
        <taxon>Ephydroidea</taxon>
        <taxon>Drosophilidae</taxon>
        <taxon>Drosophila</taxon>
        <taxon>Sophophora</taxon>
    </lineage>
</organism>
<name>B4QKZ9_DROSI</name>
<dbReference type="HOGENOM" id="CLU_068749_0_0_1"/>
<dbReference type="EMBL" id="CM000363">
    <property type="protein sequence ID" value="EDX09632.1"/>
    <property type="molecule type" value="Genomic_DNA"/>
</dbReference>
<dbReference type="Bgee" id="FBgn0185744">
    <property type="expression patterns" value="Expressed in adult organism and 3 other cell types or tissues"/>
</dbReference>
<feature type="compositionally biased region" description="Basic residues" evidence="1">
    <location>
        <begin position="229"/>
        <end position="238"/>
    </location>
</feature>
<evidence type="ECO:0000313" key="2">
    <source>
        <dbReference type="EMBL" id="EDX09632.1"/>
    </source>
</evidence>
<gene>
    <name evidence="2" type="primary">Dsim\GD14048</name>
    <name evidence="2" type="ORF">Dsim_GD14048</name>
</gene>